<evidence type="ECO:0000256" key="2">
    <source>
        <dbReference type="ARBA" id="ARBA00022448"/>
    </source>
</evidence>
<dbReference type="InterPro" id="IPR036259">
    <property type="entry name" value="MFS_trans_sf"/>
</dbReference>
<evidence type="ECO:0000313" key="8">
    <source>
        <dbReference type="Proteomes" id="UP000323597"/>
    </source>
</evidence>
<dbReference type="PANTHER" id="PTHR23504">
    <property type="entry name" value="MAJOR FACILITATOR SUPERFAMILY DOMAIN-CONTAINING PROTEIN 10"/>
    <property type="match status" value="1"/>
</dbReference>
<keyword evidence="2" id="KW-0813">Transport</keyword>
<proteinExistence type="predicted"/>
<protein>
    <recommendedName>
        <fullName evidence="9">Major facilitator superfamily (MFS) profile domain-containing protein</fullName>
    </recommendedName>
</protein>
<keyword evidence="3 6" id="KW-0812">Transmembrane</keyword>
<keyword evidence="8" id="KW-1185">Reference proteome</keyword>
<evidence type="ECO:0000256" key="1">
    <source>
        <dbReference type="ARBA" id="ARBA00004141"/>
    </source>
</evidence>
<reference evidence="7 8" key="1">
    <citation type="submission" date="2019-07" db="EMBL/GenBank/DDBJ databases">
        <title>WGS assembly of Gossypium mustelinum.</title>
        <authorList>
            <person name="Chen Z.J."/>
            <person name="Sreedasyam A."/>
            <person name="Ando A."/>
            <person name="Song Q."/>
            <person name="De L."/>
            <person name="Hulse-Kemp A."/>
            <person name="Ding M."/>
            <person name="Ye W."/>
            <person name="Kirkbride R."/>
            <person name="Jenkins J."/>
            <person name="Plott C."/>
            <person name="Lovell J."/>
            <person name="Lin Y.-M."/>
            <person name="Vaughn R."/>
            <person name="Liu B."/>
            <person name="Li W."/>
            <person name="Simpson S."/>
            <person name="Scheffler B."/>
            <person name="Saski C."/>
            <person name="Grover C."/>
            <person name="Hu G."/>
            <person name="Conover J."/>
            <person name="Carlson J."/>
            <person name="Shu S."/>
            <person name="Boston L."/>
            <person name="Williams M."/>
            <person name="Peterson D."/>
            <person name="Mcgee K."/>
            <person name="Jones D."/>
            <person name="Wendel J."/>
            <person name="Stelly D."/>
            <person name="Grimwood J."/>
            <person name="Schmutz J."/>
        </authorList>
    </citation>
    <scope>NUCLEOTIDE SEQUENCE [LARGE SCALE GENOMIC DNA]</scope>
    <source>
        <strain evidence="7">1408120.09</strain>
    </source>
</reference>
<dbReference type="Proteomes" id="UP000323597">
    <property type="component" value="Chromosome D09"/>
</dbReference>
<sequence>MHSPYYLRPPPNKRLVGCNRITPLFPSVPITDIGCNSHSEFEAAIRDSQPIPNFIFPVLPSFSPDVSQFFPFQISTSSPGTVISIPLLSCFPHIAMLSGVVLHLVINCAAILRNTLSVSLVTGLFILLNNAVPQSQRGAANAISITAMSIFKALGPARGGALFSWAQERQVASFLPGDQMVFFALIVVQFIGLLLTFKPFLAEPYQRE</sequence>
<accession>A0A5D2TL08</accession>
<evidence type="ECO:0000256" key="4">
    <source>
        <dbReference type="ARBA" id="ARBA00022989"/>
    </source>
</evidence>
<comment type="subcellular location">
    <subcellularLocation>
        <location evidence="1">Membrane</location>
        <topology evidence="1">Multi-pass membrane protein</topology>
    </subcellularLocation>
</comment>
<dbReference type="SUPFAM" id="SSF103473">
    <property type="entry name" value="MFS general substrate transporter"/>
    <property type="match status" value="1"/>
</dbReference>
<gene>
    <name evidence="7" type="ORF">E1A91_D09G123600v1</name>
</gene>
<evidence type="ECO:0000256" key="5">
    <source>
        <dbReference type="ARBA" id="ARBA00023136"/>
    </source>
</evidence>
<evidence type="ECO:0000256" key="3">
    <source>
        <dbReference type="ARBA" id="ARBA00022692"/>
    </source>
</evidence>
<evidence type="ECO:0000313" key="7">
    <source>
        <dbReference type="EMBL" id="TYI64953.1"/>
    </source>
</evidence>
<feature type="transmembrane region" description="Helical" evidence="6">
    <location>
        <begin position="179"/>
        <end position="197"/>
    </location>
</feature>
<dbReference type="PANTHER" id="PTHR23504:SF105">
    <property type="entry name" value="PROTEIN ZINC INDUCED FACILITATOR 1-LIKE"/>
    <property type="match status" value="1"/>
</dbReference>
<name>A0A5D2TL08_GOSMU</name>
<evidence type="ECO:0008006" key="9">
    <source>
        <dbReference type="Google" id="ProtNLM"/>
    </source>
</evidence>
<feature type="transmembrane region" description="Helical" evidence="6">
    <location>
        <begin position="111"/>
        <end position="132"/>
    </location>
</feature>
<feature type="transmembrane region" description="Helical" evidence="6">
    <location>
        <begin position="82"/>
        <end position="105"/>
    </location>
</feature>
<evidence type="ECO:0000256" key="6">
    <source>
        <dbReference type="SAM" id="Phobius"/>
    </source>
</evidence>
<organism evidence="7 8">
    <name type="scientific">Gossypium mustelinum</name>
    <name type="common">Cotton</name>
    <name type="synonym">Gossypium caicoense</name>
    <dbReference type="NCBI Taxonomy" id="34275"/>
    <lineage>
        <taxon>Eukaryota</taxon>
        <taxon>Viridiplantae</taxon>
        <taxon>Streptophyta</taxon>
        <taxon>Embryophyta</taxon>
        <taxon>Tracheophyta</taxon>
        <taxon>Spermatophyta</taxon>
        <taxon>Magnoliopsida</taxon>
        <taxon>eudicotyledons</taxon>
        <taxon>Gunneridae</taxon>
        <taxon>Pentapetalae</taxon>
        <taxon>rosids</taxon>
        <taxon>malvids</taxon>
        <taxon>Malvales</taxon>
        <taxon>Malvaceae</taxon>
        <taxon>Malvoideae</taxon>
        <taxon>Gossypium</taxon>
    </lineage>
</organism>
<keyword evidence="5 6" id="KW-0472">Membrane</keyword>
<keyword evidence="4 6" id="KW-1133">Transmembrane helix</keyword>
<dbReference type="EMBL" id="CM017657">
    <property type="protein sequence ID" value="TYI64953.1"/>
    <property type="molecule type" value="Genomic_DNA"/>
</dbReference>
<dbReference type="GO" id="GO:0016020">
    <property type="term" value="C:membrane"/>
    <property type="evidence" value="ECO:0007669"/>
    <property type="project" value="UniProtKB-SubCell"/>
</dbReference>
<dbReference type="AlphaFoldDB" id="A0A5D2TL08"/>